<evidence type="ECO:0000256" key="4">
    <source>
        <dbReference type="ARBA" id="ARBA00022729"/>
    </source>
</evidence>
<comment type="subcellular location">
    <subcellularLocation>
        <location evidence="1">Membrane</location>
        <topology evidence="1">Multi-pass membrane protein</topology>
    </subcellularLocation>
</comment>
<protein>
    <recommendedName>
        <fullName evidence="12">PLAT domain-containing protein</fullName>
    </recommendedName>
</protein>
<feature type="transmembrane region" description="Helical" evidence="11">
    <location>
        <begin position="810"/>
        <end position="830"/>
    </location>
</feature>
<dbReference type="SMART" id="SM00308">
    <property type="entry name" value="LH2"/>
    <property type="match status" value="1"/>
</dbReference>
<feature type="transmembrane region" description="Helical" evidence="11">
    <location>
        <begin position="1504"/>
        <end position="1523"/>
    </location>
</feature>
<dbReference type="Gene3D" id="2.60.60.20">
    <property type="entry name" value="PLAT/LH2 domain"/>
    <property type="match status" value="1"/>
</dbReference>
<dbReference type="InterPro" id="IPR003915">
    <property type="entry name" value="PKD_2"/>
</dbReference>
<organism evidence="13 14">
    <name type="scientific">Magallana gigas</name>
    <name type="common">Pacific oyster</name>
    <name type="synonym">Crassostrea gigas</name>
    <dbReference type="NCBI Taxonomy" id="29159"/>
    <lineage>
        <taxon>Eukaryota</taxon>
        <taxon>Metazoa</taxon>
        <taxon>Spiralia</taxon>
        <taxon>Lophotrochozoa</taxon>
        <taxon>Mollusca</taxon>
        <taxon>Bivalvia</taxon>
        <taxon>Autobranchia</taxon>
        <taxon>Pteriomorphia</taxon>
        <taxon>Ostreida</taxon>
        <taxon>Ostreoidea</taxon>
        <taxon>Ostreidae</taxon>
        <taxon>Magallana</taxon>
    </lineage>
</organism>
<dbReference type="SUPFAM" id="SSF49723">
    <property type="entry name" value="Lipase/lipooxygenase domain (PLAT/LH2 domain)"/>
    <property type="match status" value="1"/>
</dbReference>
<feature type="transmembrane region" description="Helical" evidence="11">
    <location>
        <begin position="1239"/>
        <end position="1259"/>
    </location>
</feature>
<evidence type="ECO:0000313" key="14">
    <source>
        <dbReference type="Proteomes" id="UP000005408"/>
    </source>
</evidence>
<comment type="similarity">
    <text evidence="2">Belongs to the polycystin family.</text>
</comment>
<dbReference type="PRINTS" id="PR01433">
    <property type="entry name" value="POLYCYSTIN2"/>
</dbReference>
<accession>A0A8W8LK74</accession>
<evidence type="ECO:0000313" key="13">
    <source>
        <dbReference type="EnsemblMetazoa" id="G2785.1:cds"/>
    </source>
</evidence>
<dbReference type="PANTHER" id="PTHR10877:SF194">
    <property type="entry name" value="LOCATION OF VULVA DEFECTIVE 1"/>
    <property type="match status" value="1"/>
</dbReference>
<dbReference type="Pfam" id="PF02010">
    <property type="entry name" value="REJ"/>
    <property type="match status" value="1"/>
</dbReference>
<feature type="transmembrane region" description="Helical" evidence="11">
    <location>
        <begin position="1535"/>
        <end position="1558"/>
    </location>
</feature>
<keyword evidence="5 11" id="KW-1133">Transmembrane helix</keyword>
<sequence>MDKKKAYDIVVTVKNKEKSSSFRQHINRVRKEVPLIEIRCLFNCGQKHVASKRIIFKVVCTDCKSRRKNYQWTLLRYDSSRFVPQDIENLILSHNTQKQIIIFREKSLDPSSRYKLKVEQKEIWSRCRRFIWSRGCKAKNGTASQVSVELETVSPPANGECLLEPQSGYALTTSFNISCDGWTSGYTSDGSFKYPLFYNYNASIFQRIGDETYGFSTVLYSGYESSVKNLKLPAGYELSSREVDISVQVIDYLGEMQEWTKTVTVYPLNETLTSDEEYKQRVLFENFDSLTEEEKRNGNYLSQLNLIVSLSSMFTNESTTDNSSYGIQTILSKTTSCNSADPFIEKRLISEYSKKVEEIVNNMYRIVEITYDNDGNTTLKLPVINQISWTIHSVTRYHQYLTTTSIEQIFKIFKMFAERYAENYKFKPFLMKYKDTMDSIAKGMLTVLRSIIVKITLEVARVNDSMWKDAEEKNCKKYLEKFLNSTQEDFQSKHLAYHKEIENIVMSLQNTIISVLVKGESMALDLFGTKFNLTRTELADKSEGIDIPMLDEEDEIRCEEYEYDGSYNPYAATENGNNVNTLVKTSHCSTGHSLPIVIKLTPSEDFQRIKAQIDSNDPEQMIYLTLNANKKAIIMYLRPVDIDIQSRKRNSIYTVYVRHNVRPTTRVHDFSKKLTLNDWSEKLGFKVFVHKGVCGNNTCFLGFKPLNVKIAKSPNSTSAESSSKNSSKVDLLDVDLDALVSTVGCSAKKDNGSWEDDSCQPLPMSSIYEVRCRCVDIPSSQLGVVYGSSFDTVNPINFHDAFLAFDISNAAVYGTIVAILLLYVFLIVILRRKDIEDIDKWTIRFLCDNGRDDEYFYLVTVITGLRAGAGTTSVVNFVLYGEFGDSGIRVLSNDLKMEFSTGSVNRFVMSTSKHLGRLLNLWIWHDFSGNGPYQNWYLSTVSFDDMTTRERYFFHFDTWFALDKFNGLTECLANALGKNDSKVHFSDQLFYNLTENNLWVSTFLRPDESSFTRVQRLSCVVTFFFLAMLGNAMFYQAPGFGEEVLKIGIISFSLTTIISSLKSVAVTTLPVLFVTLVFKHTKEKETKSNVKGISRLIKQKPKTLPFWMRYVAWATIVLTISSSAVILILYSMLWGKAKSNEWLSSFMFSFFESATCVDPLKVLFVAALFSFVVKDPNNLRHIELDVDRLKKYSVYHIDRNSSCYLEFVGAVFHQQKPSNNLKTSQMRKRQRQTAYARKSFRDLVVSLVMASSVVAIGYAEFDVQSFYLQDNVRNYLVSNGYGQFGFSAVNDTVGFYQWMNRTFIPANYPEKTYSGAELDILQKQMFGDLASLRVGPARIRQVRMPERRCDVGLFRTGHTCCGSYEALEEDKEHYCPNWKRGSCLSTGFIPDAWSYVDSSTIWGLPISAVYNTYSGGGYFFLLDEERSQALRQIKDAEESNWIDRYTRAVITEFTLYNPNSDMFLNVVLVLEVLEHGFAIPDSHLRPFTKSLEFDQCSVSLQASFAIFFIYTIVLFVDIVHQLITNCKNVVRTVWLWVDIIFGLASVSSIILFIVRKGISDKAVKMFYDQKYTGENQFINFYQIIVLNIVIQVLLGFISFMAILRVLRAFEYSKKLSAFWVVIANSARPLLGFFVIFVLTLCAFASLVYLLFGKHVFSFRNMQNVFGSLANTLIGKNDVKILTSISPLFALVFYFTYGCSVSFLLLNVFAAILNETIDRVKRDAKQSDIFGIGDYILSVAKDIVSIIHPVKRRIANLTRNQTAEDPEKDHPRNGDTEQGVDVHTVIRVLRWVFRTNEKEKVRKSSYAESYIISDDEDSVQENPKTDKEIDELCLSNHKSYKFL</sequence>
<dbReference type="GO" id="GO:0005262">
    <property type="term" value="F:calcium channel activity"/>
    <property type="evidence" value="ECO:0007669"/>
    <property type="project" value="TreeGrafter"/>
</dbReference>
<dbReference type="Proteomes" id="UP000005408">
    <property type="component" value="Unassembled WGS sequence"/>
</dbReference>
<feature type="transmembrane region" description="Helical" evidence="11">
    <location>
        <begin position="1578"/>
        <end position="1606"/>
    </location>
</feature>
<feature type="transmembrane region" description="Helical" evidence="11">
    <location>
        <begin position="1146"/>
        <end position="1173"/>
    </location>
</feature>
<feature type="transmembrane region" description="Helical" evidence="11">
    <location>
        <begin position="1017"/>
        <end position="1037"/>
    </location>
</feature>
<dbReference type="InterPro" id="IPR002859">
    <property type="entry name" value="PKD/REJ-like"/>
</dbReference>
<dbReference type="PANTHER" id="PTHR10877">
    <property type="entry name" value="POLYCYSTIN FAMILY MEMBER"/>
    <property type="match status" value="1"/>
</dbReference>
<evidence type="ECO:0000256" key="1">
    <source>
        <dbReference type="ARBA" id="ARBA00004141"/>
    </source>
</evidence>
<dbReference type="Gene3D" id="1.10.287.70">
    <property type="match status" value="1"/>
</dbReference>
<feature type="transmembrane region" description="Helical" evidence="11">
    <location>
        <begin position="1049"/>
        <end position="1078"/>
    </location>
</feature>
<feature type="transmembrane region" description="Helical" evidence="11">
    <location>
        <begin position="1629"/>
        <end position="1651"/>
    </location>
</feature>
<feature type="compositionally biased region" description="Basic and acidic residues" evidence="10">
    <location>
        <begin position="1764"/>
        <end position="1774"/>
    </location>
</feature>
<feature type="disulfide bond" evidence="8">
    <location>
        <begin position="1349"/>
        <end position="1360"/>
    </location>
</feature>
<evidence type="ECO:0000259" key="12">
    <source>
        <dbReference type="PROSITE" id="PS50095"/>
    </source>
</evidence>
<keyword evidence="6 11" id="KW-0472">Membrane</keyword>
<keyword evidence="3 11" id="KW-0812">Transmembrane</keyword>
<dbReference type="InterPro" id="IPR051223">
    <property type="entry name" value="Polycystin"/>
</dbReference>
<evidence type="ECO:0000256" key="8">
    <source>
        <dbReference type="PIRSR" id="PIRSR603915-2"/>
    </source>
</evidence>
<evidence type="ECO:0000256" key="9">
    <source>
        <dbReference type="PROSITE-ProRule" id="PRU00152"/>
    </source>
</evidence>
<dbReference type="EnsemblMetazoa" id="G2785.1">
    <property type="protein sequence ID" value="G2785.1:cds"/>
    <property type="gene ID" value="G2785"/>
</dbReference>
<dbReference type="Pfam" id="PF08016">
    <property type="entry name" value="PKD_channel"/>
    <property type="match status" value="1"/>
</dbReference>
<dbReference type="GO" id="GO:0016020">
    <property type="term" value="C:membrane"/>
    <property type="evidence" value="ECO:0007669"/>
    <property type="project" value="UniProtKB-SubCell"/>
</dbReference>
<feature type="transmembrane region" description="Helical" evidence="11">
    <location>
        <begin position="1687"/>
        <end position="1712"/>
    </location>
</feature>
<dbReference type="PROSITE" id="PS50095">
    <property type="entry name" value="PLAT"/>
    <property type="match status" value="1"/>
</dbReference>
<dbReference type="Pfam" id="PF01477">
    <property type="entry name" value="PLAT"/>
    <property type="match status" value="1"/>
</dbReference>
<comment type="caution">
    <text evidence="9">Lacks conserved residue(s) required for the propagation of feature annotation.</text>
</comment>
<evidence type="ECO:0000256" key="2">
    <source>
        <dbReference type="ARBA" id="ARBA00007200"/>
    </source>
</evidence>
<dbReference type="GO" id="GO:0050982">
    <property type="term" value="P:detection of mechanical stimulus"/>
    <property type="evidence" value="ECO:0007669"/>
    <property type="project" value="TreeGrafter"/>
</dbReference>
<evidence type="ECO:0000256" key="6">
    <source>
        <dbReference type="ARBA" id="ARBA00023136"/>
    </source>
</evidence>
<dbReference type="Pfam" id="PF20519">
    <property type="entry name" value="Polycystin_dom"/>
    <property type="match status" value="1"/>
</dbReference>
<keyword evidence="4" id="KW-0732">Signal</keyword>
<dbReference type="InterPro" id="IPR046791">
    <property type="entry name" value="Polycystin_dom"/>
</dbReference>
<keyword evidence="14" id="KW-1185">Reference proteome</keyword>
<reference evidence="13" key="1">
    <citation type="submission" date="2022-08" db="UniProtKB">
        <authorList>
            <consortium name="EnsemblMetazoa"/>
        </authorList>
    </citation>
    <scope>IDENTIFICATION</scope>
    <source>
        <strain evidence="13">05x7-T-G4-1.051#20</strain>
    </source>
</reference>
<feature type="domain" description="PLAT" evidence="12">
    <location>
        <begin position="855"/>
        <end position="974"/>
    </location>
</feature>
<evidence type="ECO:0000256" key="11">
    <source>
        <dbReference type="SAM" id="Phobius"/>
    </source>
</evidence>
<feature type="transmembrane region" description="Helical" evidence="11">
    <location>
        <begin position="1110"/>
        <end position="1134"/>
    </location>
</feature>
<evidence type="ECO:0000256" key="7">
    <source>
        <dbReference type="ARBA" id="ARBA00023180"/>
    </source>
</evidence>
<proteinExistence type="inferred from homology"/>
<keyword evidence="7" id="KW-0325">Glycoprotein</keyword>
<name>A0A8W8LK74_MAGGI</name>
<feature type="region of interest" description="Disordered" evidence="10">
    <location>
        <begin position="1757"/>
        <end position="1776"/>
    </location>
</feature>
<evidence type="ECO:0000256" key="5">
    <source>
        <dbReference type="ARBA" id="ARBA00022989"/>
    </source>
</evidence>
<dbReference type="SUPFAM" id="SSF81324">
    <property type="entry name" value="Voltage-gated potassium channels"/>
    <property type="match status" value="1"/>
</dbReference>
<dbReference type="InterPro" id="IPR001024">
    <property type="entry name" value="PLAT/LH2_dom"/>
</dbReference>
<dbReference type="InterPro" id="IPR013122">
    <property type="entry name" value="PKD1_2_channel"/>
</dbReference>
<dbReference type="InterPro" id="IPR036392">
    <property type="entry name" value="PLAT/LH2_dom_sf"/>
</dbReference>
<dbReference type="GO" id="GO:0005509">
    <property type="term" value="F:calcium ion binding"/>
    <property type="evidence" value="ECO:0007669"/>
    <property type="project" value="InterPro"/>
</dbReference>
<evidence type="ECO:0000256" key="10">
    <source>
        <dbReference type="SAM" id="MobiDB-lite"/>
    </source>
</evidence>
<evidence type="ECO:0000256" key="3">
    <source>
        <dbReference type="ARBA" id="ARBA00022692"/>
    </source>
</evidence>